<dbReference type="PANTHER" id="PTHR43095">
    <property type="entry name" value="SUGAR KINASE"/>
    <property type="match status" value="1"/>
</dbReference>
<proteinExistence type="inferred from homology"/>
<keyword evidence="3 6" id="KW-0418">Kinase</keyword>
<name>A0ABV6HSM3_9SPHI</name>
<dbReference type="Gene3D" id="3.30.420.40">
    <property type="match status" value="2"/>
</dbReference>
<gene>
    <name evidence="6" type="ORF">ACFFI0_26475</name>
</gene>
<sequence length="479" mass="52890">MKEYIIGIDVGTQGVRVALVQANGTVIQTVSTPFKLTARSREEQSPDMWWKHTLEALLEIRKQTANDIAPRAIKAIATTSTSGTVIPIDKNGIPLHDALMYSDTRSAEEGQYCKALAKQYNPDGFTGFNASCGLSKIRWFDKNYPEKTERIHKWIHAADFITGKLCGRFDITDYTNALKTGFDVDRYCWPDYLDRLITTTWLQEVVPSGTVIGELATDLAGALRLDKTKVVVGLTDGCASQLASGAVKPGDWNTTIGTTMVIKGVTRNKIIDPSGSIYCHRHPEGYWMPGGASNTGADWVSLDFDKKELPILNAHAARLLPTSHLAWPLKQKGERFPFTSPHAMGFAPPSISNEERYTANMEGVAYIERYAYEQIEGLSSEPVSAIFTAGGASNSAPWLRIRSSVLKKPIYKSREATGVLGAAIAAASKTIYGSMTEAVNHMTQITEEVLPEKELISIYEENYHQFIHLLIDKQYIATC</sequence>
<feature type="domain" description="Carbohydrate kinase FGGY C-terminal" evidence="5">
    <location>
        <begin position="254"/>
        <end position="427"/>
    </location>
</feature>
<comment type="similarity">
    <text evidence="1">Belongs to the FGGY kinase family.</text>
</comment>
<reference evidence="6 7" key="1">
    <citation type="submission" date="2024-09" db="EMBL/GenBank/DDBJ databases">
        <authorList>
            <person name="Sun Q."/>
            <person name="Mori K."/>
        </authorList>
    </citation>
    <scope>NUCLEOTIDE SEQUENCE [LARGE SCALE GENOMIC DNA]</scope>
    <source>
        <strain evidence="6 7">CCM 7765</strain>
    </source>
</reference>
<dbReference type="Pfam" id="PF00370">
    <property type="entry name" value="FGGY_N"/>
    <property type="match status" value="1"/>
</dbReference>
<keyword evidence="2 6" id="KW-0808">Transferase</keyword>
<evidence type="ECO:0000256" key="3">
    <source>
        <dbReference type="ARBA" id="ARBA00022777"/>
    </source>
</evidence>
<dbReference type="PIRSF" id="PIRSF000538">
    <property type="entry name" value="GlpK"/>
    <property type="match status" value="1"/>
</dbReference>
<dbReference type="InterPro" id="IPR018484">
    <property type="entry name" value="FGGY_N"/>
</dbReference>
<dbReference type="RefSeq" id="WP_013663747.1">
    <property type="nucleotide sequence ID" value="NZ_JBHLWO010000008.1"/>
</dbReference>
<dbReference type="GO" id="GO:0016301">
    <property type="term" value="F:kinase activity"/>
    <property type="evidence" value="ECO:0007669"/>
    <property type="project" value="UniProtKB-KW"/>
</dbReference>
<evidence type="ECO:0000259" key="4">
    <source>
        <dbReference type="Pfam" id="PF00370"/>
    </source>
</evidence>
<evidence type="ECO:0000256" key="2">
    <source>
        <dbReference type="ARBA" id="ARBA00022679"/>
    </source>
</evidence>
<evidence type="ECO:0000313" key="7">
    <source>
        <dbReference type="Proteomes" id="UP001589774"/>
    </source>
</evidence>
<feature type="domain" description="Carbohydrate kinase FGGY N-terminal" evidence="4">
    <location>
        <begin position="4"/>
        <end position="241"/>
    </location>
</feature>
<dbReference type="Proteomes" id="UP001589774">
    <property type="component" value="Unassembled WGS sequence"/>
</dbReference>
<dbReference type="InterPro" id="IPR050406">
    <property type="entry name" value="FGGY_Carb_Kinase"/>
</dbReference>
<dbReference type="EMBL" id="JBHLWO010000008">
    <property type="protein sequence ID" value="MFC0321888.1"/>
    <property type="molecule type" value="Genomic_DNA"/>
</dbReference>
<dbReference type="EC" id="2.7.1.-" evidence="6"/>
<dbReference type="InterPro" id="IPR018485">
    <property type="entry name" value="FGGY_C"/>
</dbReference>
<dbReference type="InterPro" id="IPR000577">
    <property type="entry name" value="Carb_kinase_FGGY"/>
</dbReference>
<dbReference type="Pfam" id="PF02782">
    <property type="entry name" value="FGGY_C"/>
    <property type="match status" value="1"/>
</dbReference>
<evidence type="ECO:0000313" key="6">
    <source>
        <dbReference type="EMBL" id="MFC0321888.1"/>
    </source>
</evidence>
<comment type="caution">
    <text evidence="6">The sequence shown here is derived from an EMBL/GenBank/DDBJ whole genome shotgun (WGS) entry which is preliminary data.</text>
</comment>
<accession>A0ABV6HSM3</accession>
<evidence type="ECO:0000259" key="5">
    <source>
        <dbReference type="Pfam" id="PF02782"/>
    </source>
</evidence>
<dbReference type="SUPFAM" id="SSF53067">
    <property type="entry name" value="Actin-like ATPase domain"/>
    <property type="match status" value="2"/>
</dbReference>
<keyword evidence="7" id="KW-1185">Reference proteome</keyword>
<organism evidence="6 7">
    <name type="scientific">Olivibacter oleidegradans</name>
    <dbReference type="NCBI Taxonomy" id="760123"/>
    <lineage>
        <taxon>Bacteria</taxon>
        <taxon>Pseudomonadati</taxon>
        <taxon>Bacteroidota</taxon>
        <taxon>Sphingobacteriia</taxon>
        <taxon>Sphingobacteriales</taxon>
        <taxon>Sphingobacteriaceae</taxon>
        <taxon>Olivibacter</taxon>
    </lineage>
</organism>
<dbReference type="CDD" id="cd07783">
    <property type="entry name" value="ASKHA_NBD_FGGY_SePSK_AtXK1-like"/>
    <property type="match status" value="1"/>
</dbReference>
<evidence type="ECO:0000256" key="1">
    <source>
        <dbReference type="ARBA" id="ARBA00009156"/>
    </source>
</evidence>
<dbReference type="InterPro" id="IPR043129">
    <property type="entry name" value="ATPase_NBD"/>
</dbReference>
<protein>
    <submittedName>
        <fullName evidence="6">FGGY-family carbohydrate kinase</fullName>
        <ecNumber evidence="6">2.7.1.-</ecNumber>
    </submittedName>
</protein>